<dbReference type="Gene3D" id="3.30.1520.10">
    <property type="entry name" value="Phox-like domain"/>
    <property type="match status" value="1"/>
</dbReference>
<sequence>MLVELIVTTRDYYDVLGVSPSATDRQIRKAFHRLAMKYHPDKNKSSEAEIQFREIAEGVAAYDRPSCILSRSTRVKAYMVSLHVIVTRAARTQVGIWDFEIDTDNMFWDSADTNEEFQNHHFQEHGYDRHDFFDGDSFFGGNEFEESDMELGEGSFKSSVEGGRFCRRVTQIDEGIEANSNHDSSGYDVRVTDAAKNGDTFVYVIKSQQFPPLPVKPGTYMSNSEAKTKKKIESLIMVDDWQMYCRALEEYLHLVTAHPVLIKNPAVHSFLKHRKPLTKTKVKKGIFNKLTQAMDELRKEHHKDIDEFFQNGRDNNVTLTAFTKAAAEKFLDIVLTEQKIAIACGHFSTALHLGIGQDDDPADYAFAKMCLKLSEVINTVKKNFENVAENGINTLGFNLELQSRFQDAEKEMLFRRTCKLVDVETANRNLGQAKPHKKAAMEDIKKAADREFDEISGMAKMEIQRYHRERVRAFQKALIELSDSQLQTARECCVVLNQQLTEFKQLF</sequence>
<evidence type="ECO:0000313" key="2">
    <source>
        <dbReference type="EMBL" id="MBN3287457.1"/>
    </source>
</evidence>
<comment type="caution">
    <text evidence="2">The sequence shown here is derived from an EMBL/GenBank/DDBJ whole genome shotgun (WGS) entry which is preliminary data.</text>
</comment>
<proteinExistence type="predicted"/>
<dbReference type="InterPro" id="IPR036869">
    <property type="entry name" value="J_dom_sf"/>
</dbReference>
<gene>
    <name evidence="2" type="primary">Dnajb9_1</name>
    <name evidence="2" type="ORF">GTO93_0003468</name>
</gene>
<evidence type="ECO:0000313" key="3">
    <source>
        <dbReference type="Proteomes" id="UP001166093"/>
    </source>
</evidence>
<evidence type="ECO:0000259" key="1">
    <source>
        <dbReference type="PROSITE" id="PS50076"/>
    </source>
</evidence>
<dbReference type="PROSITE" id="PS50076">
    <property type="entry name" value="DNAJ_2"/>
    <property type="match status" value="1"/>
</dbReference>
<dbReference type="PRINTS" id="PR00625">
    <property type="entry name" value="JDOMAIN"/>
</dbReference>
<feature type="non-terminal residue" evidence="2">
    <location>
        <position position="507"/>
    </location>
</feature>
<dbReference type="Pfam" id="PF00226">
    <property type="entry name" value="DnaJ"/>
    <property type="match status" value="1"/>
</dbReference>
<dbReference type="InterPro" id="IPR036871">
    <property type="entry name" value="PX_dom_sf"/>
</dbReference>
<organism evidence="2 3">
    <name type="scientific">Polyodon spathula</name>
    <name type="common">North American paddlefish</name>
    <name type="synonym">Squalus spathula</name>
    <dbReference type="NCBI Taxonomy" id="7913"/>
    <lineage>
        <taxon>Eukaryota</taxon>
        <taxon>Metazoa</taxon>
        <taxon>Chordata</taxon>
        <taxon>Craniata</taxon>
        <taxon>Vertebrata</taxon>
        <taxon>Euteleostomi</taxon>
        <taxon>Actinopterygii</taxon>
        <taxon>Chondrostei</taxon>
        <taxon>Acipenseriformes</taxon>
        <taxon>Polyodontidae</taxon>
        <taxon>Polyodon</taxon>
    </lineage>
</organism>
<dbReference type="EMBL" id="JAAWVQ010166168">
    <property type="protein sequence ID" value="MBN3287457.1"/>
    <property type="molecule type" value="Genomic_DNA"/>
</dbReference>
<reference evidence="2" key="1">
    <citation type="journal article" date="2021" name="Cell">
        <title>Tracing the genetic footprints of vertebrate landing in non-teleost ray-finned fishes.</title>
        <authorList>
            <person name="Bi X."/>
            <person name="Wang K."/>
            <person name="Yang L."/>
            <person name="Pan H."/>
            <person name="Jiang H."/>
            <person name="Wei Q."/>
            <person name="Fang M."/>
            <person name="Yu H."/>
            <person name="Zhu C."/>
            <person name="Cai Y."/>
            <person name="He Y."/>
            <person name="Gan X."/>
            <person name="Zeng H."/>
            <person name="Yu D."/>
            <person name="Zhu Y."/>
            <person name="Jiang H."/>
            <person name="Qiu Q."/>
            <person name="Yang H."/>
            <person name="Zhang Y.E."/>
            <person name="Wang W."/>
            <person name="Zhu M."/>
            <person name="He S."/>
            <person name="Zhang G."/>
        </authorList>
    </citation>
    <scope>NUCLEOTIDE SEQUENCE</scope>
    <source>
        <strain evidence="2">Pddl_001</strain>
    </source>
</reference>
<protein>
    <submittedName>
        <fullName evidence="2">DNJB9 protein</fullName>
    </submittedName>
</protein>
<dbReference type="Gene3D" id="1.10.287.110">
    <property type="entry name" value="DnaJ domain"/>
    <property type="match status" value="1"/>
</dbReference>
<name>A0ABS2YL26_POLSP</name>
<dbReference type="InterPro" id="IPR027267">
    <property type="entry name" value="AH/BAR_dom_sf"/>
</dbReference>
<keyword evidence="3" id="KW-1185">Reference proteome</keyword>
<dbReference type="PANTHER" id="PTHR45850">
    <property type="entry name" value="SORTING NEXIN FAMILY MEMBER"/>
    <property type="match status" value="1"/>
</dbReference>
<dbReference type="Proteomes" id="UP001166093">
    <property type="component" value="Unassembled WGS sequence"/>
</dbReference>
<dbReference type="SUPFAM" id="SSF46565">
    <property type="entry name" value="Chaperone J-domain"/>
    <property type="match status" value="1"/>
</dbReference>
<dbReference type="PANTHER" id="PTHR45850:SF2">
    <property type="entry name" value="SORTING NEXIN-5-LIKE"/>
    <property type="match status" value="1"/>
</dbReference>
<accession>A0ABS2YL26</accession>
<dbReference type="CDD" id="cd06257">
    <property type="entry name" value="DnaJ"/>
    <property type="match status" value="1"/>
</dbReference>
<feature type="domain" description="J" evidence="1">
    <location>
        <begin position="11"/>
        <end position="95"/>
    </location>
</feature>
<dbReference type="InterPro" id="IPR001623">
    <property type="entry name" value="DnaJ_domain"/>
</dbReference>
<dbReference type="Gene3D" id="1.20.1270.60">
    <property type="entry name" value="Arfaptin homology (AH) domain/BAR domain"/>
    <property type="match status" value="1"/>
</dbReference>
<feature type="non-terminal residue" evidence="2">
    <location>
        <position position="1"/>
    </location>
</feature>
<dbReference type="SMART" id="SM00271">
    <property type="entry name" value="DnaJ"/>
    <property type="match status" value="1"/>
</dbReference>